<evidence type="ECO:0000256" key="2">
    <source>
        <dbReference type="ARBA" id="ARBA00023180"/>
    </source>
</evidence>
<dbReference type="InterPro" id="IPR003597">
    <property type="entry name" value="Ig_C1-set"/>
</dbReference>
<dbReference type="PANTHER" id="PTHR19971">
    <property type="entry name" value="SIGNAL-REGULATORY PROTEIN BETA"/>
    <property type="match status" value="1"/>
</dbReference>
<gene>
    <name evidence="6" type="primary">LOC100554508</name>
</gene>
<keyword evidence="1" id="KW-1015">Disulfide bond</keyword>
<dbReference type="Bgee" id="ENSACAG00000005761">
    <property type="expression patterns" value="Expressed in lung and 13 other cell types or tissues"/>
</dbReference>
<dbReference type="InterPro" id="IPR007110">
    <property type="entry name" value="Ig-like_dom"/>
</dbReference>
<dbReference type="Ensembl" id="ENSACAT00000005741.3">
    <property type="protein sequence ID" value="ENSACAP00000005619.3"/>
    <property type="gene ID" value="ENSACAG00000005761.3"/>
</dbReference>
<dbReference type="InterPro" id="IPR003006">
    <property type="entry name" value="Ig/MHC_CS"/>
</dbReference>
<keyword evidence="4" id="KW-0472">Membrane</keyword>
<reference evidence="6" key="1">
    <citation type="submission" date="2009-12" db="EMBL/GenBank/DDBJ databases">
        <title>The Genome Sequence of Anolis carolinensis (Green Anole Lizard).</title>
        <authorList>
            <consortium name="The Genome Sequencing Platform"/>
            <person name="Di Palma F."/>
            <person name="Alfoldi J."/>
            <person name="Heiman D."/>
            <person name="Young S."/>
            <person name="Grabherr M."/>
            <person name="Johnson J."/>
            <person name="Lander E.S."/>
            <person name="Lindblad-Toh K."/>
        </authorList>
    </citation>
    <scope>NUCLEOTIDE SEQUENCE [LARGE SCALE GENOMIC DNA]</scope>
    <source>
        <strain evidence="6">JBL SC #1</strain>
    </source>
</reference>
<dbReference type="InParanoid" id="H9GAI8"/>
<evidence type="ECO:0000256" key="1">
    <source>
        <dbReference type="ARBA" id="ARBA00023157"/>
    </source>
</evidence>
<feature type="transmembrane region" description="Helical" evidence="4">
    <location>
        <begin position="266"/>
        <end position="288"/>
    </location>
</feature>
<keyword evidence="2" id="KW-0325">Glycoprotein</keyword>
<evidence type="ECO:0000313" key="6">
    <source>
        <dbReference type="Ensembl" id="ENSACAP00000005619.3"/>
    </source>
</evidence>
<proteinExistence type="predicted"/>
<dbReference type="SMART" id="SM00407">
    <property type="entry name" value="IGc1"/>
    <property type="match status" value="2"/>
</dbReference>
<dbReference type="STRING" id="28377.ENSACAP00000005619"/>
<dbReference type="Pfam" id="PF07654">
    <property type="entry name" value="C1-set"/>
    <property type="match status" value="2"/>
</dbReference>
<dbReference type="InterPro" id="IPR036179">
    <property type="entry name" value="Ig-like_dom_sf"/>
</dbReference>
<dbReference type="PROSITE" id="PS50835">
    <property type="entry name" value="IG_LIKE"/>
    <property type="match status" value="2"/>
</dbReference>
<dbReference type="PROSITE" id="PS00290">
    <property type="entry name" value="IG_MHC"/>
    <property type="match status" value="1"/>
</dbReference>
<evidence type="ECO:0000313" key="7">
    <source>
        <dbReference type="Proteomes" id="UP000001646"/>
    </source>
</evidence>
<organism evidence="6 7">
    <name type="scientific">Anolis carolinensis</name>
    <name type="common">Green anole</name>
    <name type="synonym">American chameleon</name>
    <dbReference type="NCBI Taxonomy" id="28377"/>
    <lineage>
        <taxon>Eukaryota</taxon>
        <taxon>Metazoa</taxon>
        <taxon>Chordata</taxon>
        <taxon>Craniata</taxon>
        <taxon>Vertebrata</taxon>
        <taxon>Euteleostomi</taxon>
        <taxon>Lepidosauria</taxon>
        <taxon>Squamata</taxon>
        <taxon>Bifurcata</taxon>
        <taxon>Unidentata</taxon>
        <taxon>Episquamata</taxon>
        <taxon>Toxicofera</taxon>
        <taxon>Iguania</taxon>
        <taxon>Dactyloidae</taxon>
        <taxon>Anolis</taxon>
    </lineage>
</organism>
<reference evidence="6" key="2">
    <citation type="submission" date="2025-08" db="UniProtKB">
        <authorList>
            <consortium name="Ensembl"/>
        </authorList>
    </citation>
    <scope>IDENTIFICATION</scope>
</reference>
<evidence type="ECO:0000256" key="3">
    <source>
        <dbReference type="SAM" id="MobiDB-lite"/>
    </source>
</evidence>
<keyword evidence="4" id="KW-1133">Transmembrane helix</keyword>
<dbReference type="SUPFAM" id="SSF48726">
    <property type="entry name" value="Immunoglobulin"/>
    <property type="match status" value="2"/>
</dbReference>
<dbReference type="InterPro" id="IPR051755">
    <property type="entry name" value="Ig-like_CS_Receptor"/>
</dbReference>
<dbReference type="CDD" id="cd00098">
    <property type="entry name" value="IgC1"/>
    <property type="match status" value="2"/>
</dbReference>
<name>H9GAI8_ANOCA</name>
<dbReference type="HOGENOM" id="CLU_044430_1_0_1"/>
<dbReference type="Gene3D" id="2.60.40.10">
    <property type="entry name" value="Immunoglobulins"/>
    <property type="match status" value="2"/>
</dbReference>
<dbReference type="GeneTree" id="ENSGT00960000186656"/>
<keyword evidence="7" id="KW-1185">Reference proteome</keyword>
<feature type="compositionally biased region" description="Polar residues" evidence="3">
    <location>
        <begin position="224"/>
        <end position="247"/>
    </location>
</feature>
<dbReference type="AlphaFoldDB" id="H9GAI8"/>
<dbReference type="InterPro" id="IPR013783">
    <property type="entry name" value="Ig-like_fold"/>
</dbReference>
<sequence length="320" mass="35192">MCEVIHEPNQGEGTVQLKIEAAPNLTHGPTIVQLGVPSSVTCVASDFYPADIFVTWLKDGKIVKHRERATAHPQSNQLFSAESTLELTPQIADVNSTISCKIEHKAIQQPLIEEFQLQVQAKPIVEVVTLPPEEKDFCAAKCLVSGFYPETIHIDWLQNGAQEETLKSQAEIMSDGTFSIKVLVLQKTGNKSIFTCLVQHESLDAPLRKEVLWLPKGEGDSVTHRTTLSSQSPGKEPTTQSSCSTAVSLCPTDPPPPETCTSSPPWLYGIIGLLVGLVVAYLATTFYYKKKGESMLLGGWDYESILTIWQMLVLDQGRQN</sequence>
<feature type="domain" description="Ig-like" evidence="5">
    <location>
        <begin position="123"/>
        <end position="212"/>
    </location>
</feature>
<evidence type="ECO:0000259" key="5">
    <source>
        <dbReference type="PROSITE" id="PS50835"/>
    </source>
</evidence>
<dbReference type="Proteomes" id="UP000001646">
    <property type="component" value="Unplaced"/>
</dbReference>
<reference evidence="6" key="3">
    <citation type="submission" date="2025-09" db="UniProtKB">
        <authorList>
            <consortium name="Ensembl"/>
        </authorList>
    </citation>
    <scope>IDENTIFICATION</scope>
</reference>
<protein>
    <recommendedName>
        <fullName evidence="5">Ig-like domain-containing protein</fullName>
    </recommendedName>
</protein>
<feature type="domain" description="Ig-like" evidence="5">
    <location>
        <begin position="23"/>
        <end position="118"/>
    </location>
</feature>
<feature type="region of interest" description="Disordered" evidence="3">
    <location>
        <begin position="219"/>
        <end position="256"/>
    </location>
</feature>
<accession>H9GAI8</accession>
<evidence type="ECO:0000256" key="4">
    <source>
        <dbReference type="SAM" id="Phobius"/>
    </source>
</evidence>
<keyword evidence="4" id="KW-0812">Transmembrane</keyword>